<reference evidence="2 3" key="1">
    <citation type="journal article" date="2017" name="Gigascience">
        <title>Draft genome of the honey bee ectoparasitic mite, Tropilaelaps mercedesae, is shaped by the parasitic life history.</title>
        <authorList>
            <person name="Dong X."/>
            <person name="Armstrong S.D."/>
            <person name="Xia D."/>
            <person name="Makepeace B.L."/>
            <person name="Darby A.C."/>
            <person name="Kadowaki T."/>
        </authorList>
    </citation>
    <scope>NUCLEOTIDE SEQUENCE [LARGE SCALE GENOMIC DNA]</scope>
    <source>
        <strain evidence="2">Wuxi-XJTLU</strain>
    </source>
</reference>
<feature type="transmembrane region" description="Helical" evidence="1">
    <location>
        <begin position="40"/>
        <end position="58"/>
    </location>
</feature>
<dbReference type="InParanoid" id="A0A1V9XCD3"/>
<evidence type="ECO:0000256" key="1">
    <source>
        <dbReference type="SAM" id="Phobius"/>
    </source>
</evidence>
<keyword evidence="3" id="KW-1185">Reference proteome</keyword>
<keyword evidence="1" id="KW-1133">Transmembrane helix</keyword>
<dbReference type="EMBL" id="MNPL01015571">
    <property type="protein sequence ID" value="OQR71018.1"/>
    <property type="molecule type" value="Genomic_DNA"/>
</dbReference>
<dbReference type="Proteomes" id="UP000192247">
    <property type="component" value="Unassembled WGS sequence"/>
</dbReference>
<protein>
    <submittedName>
        <fullName evidence="2">Uncharacterized protein</fullName>
    </submittedName>
</protein>
<feature type="transmembrane region" description="Helical" evidence="1">
    <location>
        <begin position="7"/>
        <end position="28"/>
    </location>
</feature>
<proteinExistence type="predicted"/>
<gene>
    <name evidence="2" type="ORF">BIW11_04050</name>
</gene>
<comment type="caution">
    <text evidence="2">The sequence shown here is derived from an EMBL/GenBank/DDBJ whole genome shotgun (WGS) entry which is preliminary data.</text>
</comment>
<evidence type="ECO:0000313" key="2">
    <source>
        <dbReference type="EMBL" id="OQR71018.1"/>
    </source>
</evidence>
<accession>A0A1V9XCD3</accession>
<evidence type="ECO:0000313" key="3">
    <source>
        <dbReference type="Proteomes" id="UP000192247"/>
    </source>
</evidence>
<dbReference type="AlphaFoldDB" id="A0A1V9XCD3"/>
<name>A0A1V9XCD3_9ACAR</name>
<organism evidence="2 3">
    <name type="scientific">Tropilaelaps mercedesae</name>
    <dbReference type="NCBI Taxonomy" id="418985"/>
    <lineage>
        <taxon>Eukaryota</taxon>
        <taxon>Metazoa</taxon>
        <taxon>Ecdysozoa</taxon>
        <taxon>Arthropoda</taxon>
        <taxon>Chelicerata</taxon>
        <taxon>Arachnida</taxon>
        <taxon>Acari</taxon>
        <taxon>Parasitiformes</taxon>
        <taxon>Mesostigmata</taxon>
        <taxon>Gamasina</taxon>
        <taxon>Dermanyssoidea</taxon>
        <taxon>Laelapidae</taxon>
        <taxon>Tropilaelaps</taxon>
    </lineage>
</organism>
<keyword evidence="1" id="KW-0812">Transmembrane</keyword>
<sequence>MSENVEVVLWILCSAFGLATVGLVFAYHIVSVRVMKCPPVGRVFVSDYFLLWFCYLVVDIQET</sequence>
<keyword evidence="1" id="KW-0472">Membrane</keyword>